<dbReference type="EMBL" id="FOSQ01000005">
    <property type="protein sequence ID" value="SFK64520.1"/>
    <property type="molecule type" value="Genomic_DNA"/>
</dbReference>
<gene>
    <name evidence="3" type="ORF">SAMN02745775_10529</name>
</gene>
<keyword evidence="3" id="KW-0675">Receptor</keyword>
<keyword evidence="2" id="KW-0732">Signal</keyword>
<name>A0A1I4B856_9PROT</name>
<dbReference type="Pfam" id="PF03401">
    <property type="entry name" value="TctC"/>
    <property type="match status" value="1"/>
</dbReference>
<dbReference type="Gene3D" id="3.40.190.150">
    <property type="entry name" value="Bordetella uptake gene, domain 1"/>
    <property type="match status" value="1"/>
</dbReference>
<feature type="signal peptide" evidence="2">
    <location>
        <begin position="1"/>
        <end position="29"/>
    </location>
</feature>
<reference evidence="3 4" key="1">
    <citation type="submission" date="2016-10" db="EMBL/GenBank/DDBJ databases">
        <authorList>
            <person name="de Groot N.N."/>
        </authorList>
    </citation>
    <scope>NUCLEOTIDE SEQUENCE [LARGE SCALE GENOMIC DNA]</scope>
    <source>
        <strain evidence="3 4">DSM 19981</strain>
    </source>
</reference>
<dbReference type="InterPro" id="IPR005064">
    <property type="entry name" value="BUG"/>
</dbReference>
<evidence type="ECO:0000256" key="2">
    <source>
        <dbReference type="SAM" id="SignalP"/>
    </source>
</evidence>
<dbReference type="RefSeq" id="WP_092960573.1">
    <property type="nucleotide sequence ID" value="NZ_FOSQ01000005.1"/>
</dbReference>
<evidence type="ECO:0000256" key="1">
    <source>
        <dbReference type="ARBA" id="ARBA00006987"/>
    </source>
</evidence>
<dbReference type="PIRSF" id="PIRSF017082">
    <property type="entry name" value="YflP"/>
    <property type="match status" value="1"/>
</dbReference>
<dbReference type="InterPro" id="IPR042100">
    <property type="entry name" value="Bug_dom1"/>
</dbReference>
<proteinExistence type="inferred from homology"/>
<dbReference type="SUPFAM" id="SSF53850">
    <property type="entry name" value="Periplasmic binding protein-like II"/>
    <property type="match status" value="1"/>
</dbReference>
<sequence length="329" mass="34205">MRDACPPAFGRRGFAAMAAALLPASAARAQEWPARPIRMIVPGTGGGGMDVIARVIADRMGSILGQPFVVENRAGAGGNIAVDAVAKAAPDGYTVLLGQTAHFAINPSLYARLPFDTQRDFIPVVQLADAPNVVVVGEGSRHRTLQDVVAEARRTPEGLHLATPGNGTVSHLTGELFQGVAGIRFTHVPYRGAAAAVTDVIAGRVPLMMSSVPTALSNIRDGRLRAIAVSAARRSPVLPDIPTIGEQGFPGFDANTWYGLFVPAGTPAAVVQRLNTAANDALRAPGVADRVRQEGGDIVGGTAEAFARMVVADAAKWSRVVQESGARAD</sequence>
<dbReference type="PANTHER" id="PTHR42928">
    <property type="entry name" value="TRICARBOXYLATE-BINDING PROTEIN"/>
    <property type="match status" value="1"/>
</dbReference>
<evidence type="ECO:0000313" key="3">
    <source>
        <dbReference type="EMBL" id="SFK64520.1"/>
    </source>
</evidence>
<protein>
    <submittedName>
        <fullName evidence="3">Tripartite-type tricarboxylate transporter, receptor component TctC</fullName>
    </submittedName>
</protein>
<dbReference type="AlphaFoldDB" id="A0A1I4B856"/>
<accession>A0A1I4B856</accession>
<dbReference type="STRING" id="1123062.SAMN02745775_10529"/>
<organism evidence="3 4">
    <name type="scientific">Falsiroseomonas stagni DSM 19981</name>
    <dbReference type="NCBI Taxonomy" id="1123062"/>
    <lineage>
        <taxon>Bacteria</taxon>
        <taxon>Pseudomonadati</taxon>
        <taxon>Pseudomonadota</taxon>
        <taxon>Alphaproteobacteria</taxon>
        <taxon>Acetobacterales</taxon>
        <taxon>Roseomonadaceae</taxon>
        <taxon>Falsiroseomonas</taxon>
    </lineage>
</organism>
<dbReference type="Gene3D" id="3.40.190.10">
    <property type="entry name" value="Periplasmic binding protein-like II"/>
    <property type="match status" value="1"/>
</dbReference>
<evidence type="ECO:0000313" key="4">
    <source>
        <dbReference type="Proteomes" id="UP000199473"/>
    </source>
</evidence>
<dbReference type="OrthoDB" id="7250553at2"/>
<dbReference type="CDD" id="cd13578">
    <property type="entry name" value="PBP2_Bug27"/>
    <property type="match status" value="1"/>
</dbReference>
<dbReference type="Proteomes" id="UP000199473">
    <property type="component" value="Unassembled WGS sequence"/>
</dbReference>
<comment type="similarity">
    <text evidence="1">Belongs to the UPF0065 (bug) family.</text>
</comment>
<feature type="chain" id="PRO_5011476053" evidence="2">
    <location>
        <begin position="30"/>
        <end position="329"/>
    </location>
</feature>
<dbReference type="PANTHER" id="PTHR42928:SF5">
    <property type="entry name" value="BLR1237 PROTEIN"/>
    <property type="match status" value="1"/>
</dbReference>
<keyword evidence="4" id="KW-1185">Reference proteome</keyword>